<keyword evidence="4" id="KW-1185">Reference proteome</keyword>
<evidence type="ECO:0000313" key="4">
    <source>
        <dbReference type="Proteomes" id="UP001465668"/>
    </source>
</evidence>
<sequence length="653" mass="74212">MFSCRACTRRALAVLLETPLPSDTGRVTLRKCVSSNPASAARTYATNAVAERGTKPRGMERHDDDTDIKKPKRTVSKSVERTVNKQMEFLNDPFHIAKEVERVLAQNQFEQAALLARNASAKYKVTVAWNHLIDYQMRNFKLHAAIKTFNEMKKRAQLPNAQTYTIIFRGCAMSPHPKLAVAEASKLYNNMLSSDRISPNTVHLNAMLQVCAKAEDIETMFTIVKSAGHTMRAPNNLTYTTILNAIRAIVDKPQDRTVPTEDRTPAIQQTIQRAKAIWEEVLKKWRDASITVDEELVCAMGRILLMGNFHDNDAIFSLIEQTMGITKEPEKLSSLAWKGVKQERASLSNDEGIAQVPSTSVEMTTKGSPKSSVALVHPGKNSLSMVMTAIENTGKVNLARRYWIVFTKNYDVVPDAHNWFALFRALRRGKSSTKAAEYLAEMPKDMMSVKVFRTAMLTCVRDNLNKSSFNNATRILEIMLVSTRVPDMQALRTYLRVAYANKRLFEEMAEQKDPNAAKLAWGRQMCTALENLWEPYRMAAKQLTHGGLAPVAEKKFVDDQERDAWIREASPRAELSALARKMIAAYDRLIFDNMVPPVVSKRLEPRRNALNRFVVKYFEDREKYEPGWNRKVAELETKKEEEADWGLGRNERW</sequence>
<evidence type="ECO:0000256" key="1">
    <source>
        <dbReference type="ARBA" id="ARBA00007626"/>
    </source>
</evidence>
<gene>
    <name evidence="3" type="ORF">SCAR479_03489</name>
</gene>
<organism evidence="3 4">
    <name type="scientific">Seiridium cardinale</name>
    <dbReference type="NCBI Taxonomy" id="138064"/>
    <lineage>
        <taxon>Eukaryota</taxon>
        <taxon>Fungi</taxon>
        <taxon>Dikarya</taxon>
        <taxon>Ascomycota</taxon>
        <taxon>Pezizomycotina</taxon>
        <taxon>Sordariomycetes</taxon>
        <taxon>Xylariomycetidae</taxon>
        <taxon>Amphisphaeriales</taxon>
        <taxon>Sporocadaceae</taxon>
        <taxon>Seiridium</taxon>
    </lineage>
</organism>
<feature type="compositionally biased region" description="Basic and acidic residues" evidence="2">
    <location>
        <begin position="52"/>
        <end position="69"/>
    </location>
</feature>
<reference evidence="3 4" key="1">
    <citation type="submission" date="2024-02" db="EMBL/GenBank/DDBJ databases">
        <title>First draft genome assembly of two strains of Seiridium cardinale.</title>
        <authorList>
            <person name="Emiliani G."/>
            <person name="Scali E."/>
        </authorList>
    </citation>
    <scope>NUCLEOTIDE SEQUENCE [LARGE SCALE GENOMIC DNA]</scope>
    <source>
        <strain evidence="3 4">BM-138-000479</strain>
    </source>
</reference>
<dbReference type="InterPro" id="IPR050872">
    <property type="entry name" value="PPR_P_subfamily"/>
</dbReference>
<comment type="caution">
    <text evidence="3">The sequence shown here is derived from an EMBL/GenBank/DDBJ whole genome shotgun (WGS) entry which is preliminary data.</text>
</comment>
<evidence type="ECO:0000313" key="3">
    <source>
        <dbReference type="EMBL" id="KAK9779423.1"/>
    </source>
</evidence>
<evidence type="ECO:0008006" key="5">
    <source>
        <dbReference type="Google" id="ProtNLM"/>
    </source>
</evidence>
<dbReference type="InterPro" id="IPR011990">
    <property type="entry name" value="TPR-like_helical_dom_sf"/>
</dbReference>
<evidence type="ECO:0000256" key="2">
    <source>
        <dbReference type="SAM" id="MobiDB-lite"/>
    </source>
</evidence>
<dbReference type="PANTHER" id="PTHR46128:SF329">
    <property type="entry name" value="MITOCHONDRIAL GROUP I INTRON SPLICING FACTOR DMR1"/>
    <property type="match status" value="1"/>
</dbReference>
<feature type="region of interest" description="Disordered" evidence="2">
    <location>
        <begin position="51"/>
        <end position="73"/>
    </location>
</feature>
<dbReference type="InterPro" id="IPR002885">
    <property type="entry name" value="PPR_rpt"/>
</dbReference>
<dbReference type="Proteomes" id="UP001465668">
    <property type="component" value="Unassembled WGS sequence"/>
</dbReference>
<accession>A0ABR2Y039</accession>
<dbReference type="Pfam" id="PF13041">
    <property type="entry name" value="PPR_2"/>
    <property type="match status" value="1"/>
</dbReference>
<name>A0ABR2Y039_9PEZI</name>
<dbReference type="Gene3D" id="1.25.40.10">
    <property type="entry name" value="Tetratricopeptide repeat domain"/>
    <property type="match status" value="2"/>
</dbReference>
<dbReference type="PANTHER" id="PTHR46128">
    <property type="entry name" value="MITOCHONDRIAL GROUP I INTRON SPLICING FACTOR CCM1"/>
    <property type="match status" value="1"/>
</dbReference>
<dbReference type="EMBL" id="JARVKM010000010">
    <property type="protein sequence ID" value="KAK9779423.1"/>
    <property type="molecule type" value="Genomic_DNA"/>
</dbReference>
<proteinExistence type="inferred from homology"/>
<protein>
    <recommendedName>
        <fullName evidence="5">Pentatricopeptide repeat-containing protein</fullName>
    </recommendedName>
</protein>
<comment type="similarity">
    <text evidence="1">Belongs to the PPR family. P subfamily.</text>
</comment>